<dbReference type="AlphaFoldDB" id="A0A9N9E0G0"/>
<sequence>TLRTNNKTIKQSELVGDPNIEQPTIKLIFFQEISKYIIVAINDLEYNAELSHSFCIQLDENTLNNIETDVKIMAKLIIDEIEEGDSYNWTIENAYFTCFQSYELMCKYKDSSYERIVRYNCNSKISIKIDIPAKKAKVVLNYKFLHEKPTDIETPDEIKQEISKNLYLNPMELQKYLHKKAIEEFNFINSSFIPDQRRKDKEYYIVCLSAFHKTVIEM</sequence>
<gene>
    <name evidence="1" type="ORF">RFULGI_LOCUS8626</name>
</gene>
<organism evidence="1 2">
    <name type="scientific">Racocetra fulgida</name>
    <dbReference type="NCBI Taxonomy" id="60492"/>
    <lineage>
        <taxon>Eukaryota</taxon>
        <taxon>Fungi</taxon>
        <taxon>Fungi incertae sedis</taxon>
        <taxon>Mucoromycota</taxon>
        <taxon>Glomeromycotina</taxon>
        <taxon>Glomeromycetes</taxon>
        <taxon>Diversisporales</taxon>
        <taxon>Gigasporaceae</taxon>
        <taxon>Racocetra</taxon>
    </lineage>
</organism>
<dbReference type="OrthoDB" id="2367247at2759"/>
<proteinExistence type="predicted"/>
<evidence type="ECO:0000313" key="2">
    <source>
        <dbReference type="Proteomes" id="UP000789396"/>
    </source>
</evidence>
<feature type="non-terminal residue" evidence="1">
    <location>
        <position position="1"/>
    </location>
</feature>
<keyword evidence="2" id="KW-1185">Reference proteome</keyword>
<name>A0A9N9E0G0_9GLOM</name>
<comment type="caution">
    <text evidence="1">The sequence shown here is derived from an EMBL/GenBank/DDBJ whole genome shotgun (WGS) entry which is preliminary data.</text>
</comment>
<protein>
    <submittedName>
        <fullName evidence="1">1982_t:CDS:1</fullName>
    </submittedName>
</protein>
<feature type="non-terminal residue" evidence="1">
    <location>
        <position position="218"/>
    </location>
</feature>
<dbReference type="Proteomes" id="UP000789396">
    <property type="component" value="Unassembled WGS sequence"/>
</dbReference>
<accession>A0A9N9E0G0</accession>
<dbReference type="EMBL" id="CAJVPZ010014140">
    <property type="protein sequence ID" value="CAG8655051.1"/>
    <property type="molecule type" value="Genomic_DNA"/>
</dbReference>
<reference evidence="1" key="1">
    <citation type="submission" date="2021-06" db="EMBL/GenBank/DDBJ databases">
        <authorList>
            <person name="Kallberg Y."/>
            <person name="Tangrot J."/>
            <person name="Rosling A."/>
        </authorList>
    </citation>
    <scope>NUCLEOTIDE SEQUENCE</scope>
    <source>
        <strain evidence="1">IN212</strain>
    </source>
</reference>
<evidence type="ECO:0000313" key="1">
    <source>
        <dbReference type="EMBL" id="CAG8655051.1"/>
    </source>
</evidence>